<comment type="caution">
    <text evidence="1">The sequence shown here is derived from an EMBL/GenBank/DDBJ whole genome shotgun (WGS) entry which is preliminary data.</text>
</comment>
<dbReference type="InterPro" id="IPR029063">
    <property type="entry name" value="SAM-dependent_MTases_sf"/>
</dbReference>
<dbReference type="SUPFAM" id="SSF53335">
    <property type="entry name" value="S-adenosyl-L-methionine-dependent methyltransferases"/>
    <property type="match status" value="1"/>
</dbReference>
<sequence length="263" mass="29464">MGEVLRCPFCSSAELEEYPLARRFFRCSGKNGCAGVFVGAECRICADKQKERYMFHRNTLDDKGYRSFLTDFADTALAAFAHVSAAEGTVEHASERTVGRAVERAPFAPKNGAVPECLPLTIFDYGCGRGSLLVHLLKEYRCAGKLPQQTQIRGWDPFFKNDTPFFSLGADLVLCLEVAEHFENPEKDFAGLAGACKKGGIIVIRTLFAPQSRFEFEKWWYKEDVTHVSFYTEKAMRSCAERAGLEYCGVYNNCSILRAALPR</sequence>
<dbReference type="Gene3D" id="3.40.50.150">
    <property type="entry name" value="Vaccinia Virus protein VP39"/>
    <property type="match status" value="1"/>
</dbReference>
<evidence type="ECO:0000313" key="1">
    <source>
        <dbReference type="EMBL" id="ERJ92670.1"/>
    </source>
</evidence>
<dbReference type="RefSeq" id="WP_021687633.1">
    <property type="nucleotide sequence ID" value="NZ_KI260567.1"/>
</dbReference>
<organism evidence="1 2">
    <name type="scientific">Treponema lecithinolyticum ATCC 700332</name>
    <dbReference type="NCBI Taxonomy" id="1321815"/>
    <lineage>
        <taxon>Bacteria</taxon>
        <taxon>Pseudomonadati</taxon>
        <taxon>Spirochaetota</taxon>
        <taxon>Spirochaetia</taxon>
        <taxon>Spirochaetales</taxon>
        <taxon>Treponemataceae</taxon>
        <taxon>Treponema</taxon>
    </lineage>
</organism>
<dbReference type="Proteomes" id="UP000016649">
    <property type="component" value="Unassembled WGS sequence"/>
</dbReference>
<accession>A0ABN0NY87</accession>
<gene>
    <name evidence="1" type="ORF">HMPREF9193_01429</name>
</gene>
<reference evidence="1 2" key="1">
    <citation type="submission" date="2013-08" db="EMBL/GenBank/DDBJ databases">
        <authorList>
            <person name="Weinstock G."/>
            <person name="Sodergren E."/>
            <person name="Wylie T."/>
            <person name="Fulton L."/>
            <person name="Fulton R."/>
            <person name="Fronick C."/>
            <person name="O'Laughlin M."/>
            <person name="Godfrey J."/>
            <person name="Miner T."/>
            <person name="Herter B."/>
            <person name="Appelbaum E."/>
            <person name="Cordes M."/>
            <person name="Lek S."/>
            <person name="Wollam A."/>
            <person name="Pepin K.H."/>
            <person name="Palsikar V.B."/>
            <person name="Mitreva M."/>
            <person name="Wilson R.K."/>
        </authorList>
    </citation>
    <scope>NUCLEOTIDE SEQUENCE [LARGE SCALE GENOMIC DNA]</scope>
    <source>
        <strain evidence="1 2">ATCC 700332</strain>
    </source>
</reference>
<name>A0ABN0NY87_TRELE</name>
<evidence type="ECO:0000313" key="2">
    <source>
        <dbReference type="Proteomes" id="UP000016649"/>
    </source>
</evidence>
<evidence type="ECO:0008006" key="3">
    <source>
        <dbReference type="Google" id="ProtNLM"/>
    </source>
</evidence>
<dbReference type="Pfam" id="PF13489">
    <property type="entry name" value="Methyltransf_23"/>
    <property type="match status" value="1"/>
</dbReference>
<keyword evidence="2" id="KW-1185">Reference proteome</keyword>
<proteinExistence type="predicted"/>
<dbReference type="EMBL" id="AWVH01000033">
    <property type="protein sequence ID" value="ERJ92670.1"/>
    <property type="molecule type" value="Genomic_DNA"/>
</dbReference>
<protein>
    <recommendedName>
        <fullName evidence="3">Methyltransferase domain protein</fullName>
    </recommendedName>
</protein>